<keyword evidence="1" id="KW-0808">Transferase</keyword>
<reference evidence="2" key="1">
    <citation type="journal article" date="2019" name="Int. J. Syst. Evol. Microbiol.">
        <title>The Global Catalogue of Microorganisms (GCM) 10K type strain sequencing project: providing services to taxonomists for standard genome sequencing and annotation.</title>
        <authorList>
            <consortium name="The Broad Institute Genomics Platform"/>
            <consortium name="The Broad Institute Genome Sequencing Center for Infectious Disease"/>
            <person name="Wu L."/>
            <person name="Ma J."/>
        </authorList>
    </citation>
    <scope>NUCLEOTIDE SEQUENCE [LARGE SCALE GENOMIC DNA]</scope>
    <source>
        <strain evidence="2">CCUG 48316</strain>
    </source>
</reference>
<accession>A0ABW2BLX3</accession>
<dbReference type="EMBL" id="JBHSWN010000001">
    <property type="protein sequence ID" value="MFC6791469.1"/>
    <property type="molecule type" value="Genomic_DNA"/>
</dbReference>
<dbReference type="RefSeq" id="WP_378972384.1">
    <property type="nucleotide sequence ID" value="NZ_JBHSWN010000001.1"/>
</dbReference>
<sequence>MIKSDEKINIKIAAVTMAWNESLFLPLWINHYARHVGINNLYIIDNDSDDGSTSNLGGISKIRYPRGEFDDTARATFVSNIVNAIRPSYDAVIFTDCDEFLVPDPSYAKSIPEYIHKVQGQALGAIGLNLHHMLTEERPFDPHVPIFHQRRHVQFVSPMCKPSITRDNVTYSPGFHNSSLFPTFGSLYNFHLRWVDCGYSLRRLDMTRTMRWKDSSSWHYQRQSDEDTIAHFLHVKKLNRTNDDDFLFADPMGKISSELRSKAASGVFYIPQNLRDSHLTVLPSRFDGSIL</sequence>
<dbReference type="EC" id="2.4.-.-" evidence="1"/>
<evidence type="ECO:0000313" key="2">
    <source>
        <dbReference type="Proteomes" id="UP001596292"/>
    </source>
</evidence>
<proteinExistence type="predicted"/>
<keyword evidence="2" id="KW-1185">Reference proteome</keyword>
<dbReference type="SUPFAM" id="SSF53448">
    <property type="entry name" value="Nucleotide-diphospho-sugar transferases"/>
    <property type="match status" value="1"/>
</dbReference>
<dbReference type="InterPro" id="IPR029044">
    <property type="entry name" value="Nucleotide-diphossugar_trans"/>
</dbReference>
<comment type="caution">
    <text evidence="1">The sequence shown here is derived from an EMBL/GenBank/DDBJ whole genome shotgun (WGS) entry which is preliminary data.</text>
</comment>
<protein>
    <submittedName>
        <fullName evidence="1">Glycosyltransferase family 2 protein</fullName>
        <ecNumber evidence="1">2.4.-.-</ecNumber>
    </submittedName>
</protein>
<gene>
    <name evidence="1" type="ORF">ACFQE0_18705</name>
</gene>
<dbReference type="Proteomes" id="UP001596292">
    <property type="component" value="Unassembled WGS sequence"/>
</dbReference>
<dbReference type="GO" id="GO:0016757">
    <property type="term" value="F:glycosyltransferase activity"/>
    <property type="evidence" value="ECO:0007669"/>
    <property type="project" value="UniProtKB-KW"/>
</dbReference>
<keyword evidence="1" id="KW-0328">Glycosyltransferase</keyword>
<dbReference type="Pfam" id="PF13704">
    <property type="entry name" value="Glyco_tranf_2_4"/>
    <property type="match status" value="1"/>
</dbReference>
<organism evidence="1 2">
    <name type="scientific">Methylobacterium komagatae</name>
    <dbReference type="NCBI Taxonomy" id="374425"/>
    <lineage>
        <taxon>Bacteria</taxon>
        <taxon>Pseudomonadati</taxon>
        <taxon>Pseudomonadota</taxon>
        <taxon>Alphaproteobacteria</taxon>
        <taxon>Hyphomicrobiales</taxon>
        <taxon>Methylobacteriaceae</taxon>
        <taxon>Methylobacterium</taxon>
    </lineage>
</organism>
<name>A0ABW2BLX3_9HYPH</name>
<evidence type="ECO:0000313" key="1">
    <source>
        <dbReference type="EMBL" id="MFC6791469.1"/>
    </source>
</evidence>